<reference evidence="11 12" key="1">
    <citation type="journal article" date="2012" name="Nucleic Acids Res.">
        <title>Sequencing of the smallest Apicomplexan genome from the human pathogen Babesia microti.</title>
        <authorList>
            <person name="Cornillot E."/>
            <person name="Hadj-Kaddour K."/>
            <person name="Dassouli A."/>
            <person name="Noel B."/>
            <person name="Ranwez V."/>
            <person name="Vacherie B."/>
            <person name="Augagneur Y."/>
            <person name="Bres V."/>
            <person name="Duclos A."/>
            <person name="Randazzo S."/>
            <person name="Carcy B."/>
            <person name="Debierre-Grockiego F."/>
            <person name="Delbecq S."/>
            <person name="Moubri-Menage K."/>
            <person name="Shams-Eldin H."/>
            <person name="Usmani-Brown S."/>
            <person name="Bringaud F."/>
            <person name="Wincker P."/>
            <person name="Vivares C.P."/>
            <person name="Schwarz R.T."/>
            <person name="Schetters T.P."/>
            <person name="Krause P.J."/>
            <person name="Gorenflot A."/>
            <person name="Berry V."/>
            <person name="Barbe V."/>
            <person name="Ben Mamoun C."/>
        </authorList>
    </citation>
    <scope>NUCLEOTIDE SEQUENCE [LARGE SCALE GENOMIC DNA]</scope>
    <source>
        <strain evidence="11 12">RI</strain>
    </source>
</reference>
<gene>
    <name evidence="11" type="ORF">BmR1_04g09475</name>
</gene>
<dbReference type="InterPro" id="IPR054827">
    <property type="entry name" value="thermosome_alpha"/>
</dbReference>
<keyword evidence="12" id="KW-1185">Reference proteome</keyword>
<evidence type="ECO:0000256" key="7">
    <source>
        <dbReference type="ARBA" id="ARBA00023186"/>
    </source>
</evidence>
<dbReference type="GO" id="GO:0005832">
    <property type="term" value="C:chaperonin-containing T-complex"/>
    <property type="evidence" value="ECO:0007669"/>
    <property type="project" value="UniProtKB-ARBA"/>
</dbReference>
<evidence type="ECO:0000256" key="2">
    <source>
        <dbReference type="ARBA" id="ARBA00008020"/>
    </source>
</evidence>
<comment type="subcellular location">
    <subcellularLocation>
        <location evidence="1">Cytoplasm</location>
    </subcellularLocation>
</comment>
<dbReference type="GO" id="GO:0005524">
    <property type="term" value="F:ATP binding"/>
    <property type="evidence" value="ECO:0007669"/>
    <property type="project" value="UniProtKB-KW"/>
</dbReference>
<dbReference type="Gene3D" id="3.30.260.10">
    <property type="entry name" value="TCP-1-like chaperonin intermediate domain"/>
    <property type="match status" value="1"/>
</dbReference>
<dbReference type="PROSITE" id="PS00751">
    <property type="entry name" value="TCP1_2"/>
    <property type="match status" value="1"/>
</dbReference>
<dbReference type="SUPFAM" id="SSF48592">
    <property type="entry name" value="GroEL equatorial domain-like"/>
    <property type="match status" value="1"/>
</dbReference>
<dbReference type="NCBIfam" id="NF041083">
    <property type="entry name" value="thermosome_beta"/>
    <property type="match status" value="1"/>
</dbReference>
<dbReference type="RefSeq" id="XP_012650473.2">
    <property type="nucleotide sequence ID" value="XM_012795019.2"/>
</dbReference>
<comment type="similarity">
    <text evidence="2 8">Belongs to the TCP-1 chaperonin family.</text>
</comment>
<evidence type="ECO:0000256" key="4">
    <source>
        <dbReference type="ARBA" id="ARBA00022490"/>
    </source>
</evidence>
<name>I7JDX0_BABMR</name>
<accession>I7JDX0</accession>
<proteinExistence type="inferred from homology"/>
<dbReference type="EMBL" id="LN871599">
    <property type="protein sequence ID" value="CCF76065.2"/>
    <property type="molecule type" value="Genomic_DNA"/>
</dbReference>
<dbReference type="Proteomes" id="UP000002899">
    <property type="component" value="Chromosome IV"/>
</dbReference>
<dbReference type="AlphaFoldDB" id="I7JDX0"/>
<evidence type="ECO:0000256" key="8">
    <source>
        <dbReference type="RuleBase" id="RU004187"/>
    </source>
</evidence>
<dbReference type="InterPro" id="IPR017998">
    <property type="entry name" value="Chaperone_TCP-1"/>
</dbReference>
<evidence type="ECO:0000256" key="10">
    <source>
        <dbReference type="SAM" id="MobiDB-lite"/>
    </source>
</evidence>
<dbReference type="InterPro" id="IPR002423">
    <property type="entry name" value="Cpn60/GroEL/TCP-1"/>
</dbReference>
<dbReference type="FunFam" id="3.50.7.10:FF:000005">
    <property type="entry name" value="T-complex protein 1 subunit gamma"/>
    <property type="match status" value="1"/>
</dbReference>
<dbReference type="GO" id="GO:0051082">
    <property type="term" value="F:unfolded protein binding"/>
    <property type="evidence" value="ECO:0007669"/>
    <property type="project" value="InterPro"/>
</dbReference>
<dbReference type="GeneID" id="24426520"/>
<dbReference type="Gene3D" id="1.10.560.10">
    <property type="entry name" value="GroEL-like equatorial domain"/>
    <property type="match status" value="1"/>
</dbReference>
<dbReference type="VEuPathDB" id="PiroplasmaDB:BmR1_04g09475"/>
<evidence type="ECO:0000256" key="5">
    <source>
        <dbReference type="ARBA" id="ARBA00022741"/>
    </source>
</evidence>
<dbReference type="PRINTS" id="PR00304">
    <property type="entry name" value="TCOMPLEXTCP1"/>
</dbReference>
<dbReference type="SUPFAM" id="SSF54849">
    <property type="entry name" value="GroEL-intermediate domain like"/>
    <property type="match status" value="1"/>
</dbReference>
<feature type="compositionally biased region" description="Basic and acidic residues" evidence="10">
    <location>
        <begin position="533"/>
        <end position="553"/>
    </location>
</feature>
<dbReference type="InterPro" id="IPR027409">
    <property type="entry name" value="GroEL-like_apical_dom_sf"/>
</dbReference>
<keyword evidence="5 8" id="KW-0547">Nucleotide-binding</keyword>
<dbReference type="PROSITE" id="PS00995">
    <property type="entry name" value="TCP1_3"/>
    <property type="match status" value="1"/>
</dbReference>
<dbReference type="PANTHER" id="PTHR11353">
    <property type="entry name" value="CHAPERONIN"/>
    <property type="match status" value="1"/>
</dbReference>
<dbReference type="InterPro" id="IPR027410">
    <property type="entry name" value="TCP-1-like_intermed_sf"/>
</dbReference>
<dbReference type="NCBIfam" id="NF041082">
    <property type="entry name" value="thermosome_alpha"/>
    <property type="match status" value="1"/>
</dbReference>
<dbReference type="SUPFAM" id="SSF52029">
    <property type="entry name" value="GroEL apical domain-like"/>
    <property type="match status" value="1"/>
</dbReference>
<dbReference type="InterPro" id="IPR053374">
    <property type="entry name" value="TCP-1_chaperonin"/>
</dbReference>
<organism evidence="11 12">
    <name type="scientific">Babesia microti (strain RI)</name>
    <dbReference type="NCBI Taxonomy" id="1133968"/>
    <lineage>
        <taxon>Eukaryota</taxon>
        <taxon>Sar</taxon>
        <taxon>Alveolata</taxon>
        <taxon>Apicomplexa</taxon>
        <taxon>Aconoidasida</taxon>
        <taxon>Piroplasmida</taxon>
        <taxon>Babesiidae</taxon>
        <taxon>Babesia</taxon>
    </lineage>
</organism>
<dbReference type="FunFam" id="1.10.560.10:FF:000085">
    <property type="entry name" value="T-complex protein 1 subunit gamma"/>
    <property type="match status" value="1"/>
</dbReference>
<dbReference type="CDD" id="cd03337">
    <property type="entry name" value="TCP1_gamma"/>
    <property type="match status" value="1"/>
</dbReference>
<dbReference type="OrthoDB" id="10248520at2759"/>
<sequence length="553" mass="60515">MMSEQGQQVLIFRPNTKREFGRSVQLSTIQASKAVSEIVRTTLGPRAMLKMLIDPMDGIVITNDGNAILREIDVANPAAKSLIELSRSQDEEVGDGTTSAVIIAGQVLACAEPLIKQEIHPTIIISGFIKALADAQEIVRNISTKIDVQCQKSLENAVVSCLDTKFSSRWGNLICDLSLKAALTVQCVLPNGKKSIDLKRYAKIEKIPGGNLEDSKVLDGIMINKDVTHGQMKRTIENPKILILDCTLEYKKGESQTNVEITKEEDWAKLLEQEELEVKTMCQDIIATGCNVVVTEKGVSDLAQHYLLKAGISVLRRVRKTDANRLAKACGATIVNRTEEALEKDVGLKCGLFQVSKIGDDYYSFFIKCKDPKACTILLRGSSKDILNEIERNMHDAMNVARNILIDPALCPGGGATEAQVSARLLEKAELISDISKYAYKAISDAFLVIPRTLAQNCGVSPIKIVTELMAHHTDPKASPNLGLDGNIGKVCDVVKENIWDTCAVKLQIYKSAIEAACMLLRIDDIVSGIKKQGGDDNVPKKPVEDFQSHIDS</sequence>
<dbReference type="Pfam" id="PF00118">
    <property type="entry name" value="Cpn60_TCP1"/>
    <property type="match status" value="1"/>
</dbReference>
<dbReference type="InterPro" id="IPR027413">
    <property type="entry name" value="GROEL-like_equatorial_sf"/>
</dbReference>
<keyword evidence="4" id="KW-0963">Cytoplasm</keyword>
<evidence type="ECO:0000256" key="1">
    <source>
        <dbReference type="ARBA" id="ARBA00004496"/>
    </source>
</evidence>
<dbReference type="GO" id="GO:0016887">
    <property type="term" value="F:ATP hydrolysis activity"/>
    <property type="evidence" value="ECO:0007669"/>
    <property type="project" value="InterPro"/>
</dbReference>
<dbReference type="InterPro" id="IPR012719">
    <property type="entry name" value="Chap_CCT_gamma"/>
</dbReference>
<dbReference type="GO" id="GO:0140662">
    <property type="term" value="F:ATP-dependent protein folding chaperone"/>
    <property type="evidence" value="ECO:0007669"/>
    <property type="project" value="InterPro"/>
</dbReference>
<protein>
    <recommendedName>
        <fullName evidence="3 9">T-complex protein 1 subunit gamma</fullName>
    </recommendedName>
</protein>
<keyword evidence="6 8" id="KW-0067">ATP-binding</keyword>
<reference evidence="11 12" key="3">
    <citation type="journal article" date="2016" name="Sci. Rep.">
        <title>Genome-wide diversity and gene expression profiling of Babesia microti isolates identify polymorphic genes that mediate host-pathogen interactions.</title>
        <authorList>
            <person name="Silva J.C."/>
            <person name="Cornillot E."/>
            <person name="McCracken C."/>
            <person name="Usmani-Brown S."/>
            <person name="Dwivedi A."/>
            <person name="Ifeonu O.O."/>
            <person name="Crabtree J."/>
            <person name="Gotia H.T."/>
            <person name="Virji A.Z."/>
            <person name="Reynes C."/>
            <person name="Colinge J."/>
            <person name="Kumar V."/>
            <person name="Lawres L."/>
            <person name="Pazzi J.E."/>
            <person name="Pablo J.V."/>
            <person name="Hung C."/>
            <person name="Brancato J."/>
            <person name="Kumari P."/>
            <person name="Orvis J."/>
            <person name="Tretina K."/>
            <person name="Chibucos M."/>
            <person name="Ott S."/>
            <person name="Sadzewicz L."/>
            <person name="Sengamalay N."/>
            <person name="Shetty A.C."/>
            <person name="Su Q."/>
            <person name="Tallon L."/>
            <person name="Fraser C.M."/>
            <person name="Frutos R."/>
            <person name="Molina D.M."/>
            <person name="Krause P.J."/>
            <person name="Ben Mamoun C."/>
        </authorList>
    </citation>
    <scope>NUCLEOTIDE SEQUENCE [LARGE SCALE GENOMIC DNA]</scope>
    <source>
        <strain evidence="11 12">RI</strain>
    </source>
</reference>
<dbReference type="KEGG" id="bmic:BmR1_04g09475"/>
<evidence type="ECO:0000256" key="3">
    <source>
        <dbReference type="ARBA" id="ARBA00017187"/>
    </source>
</evidence>
<evidence type="ECO:0000313" key="11">
    <source>
        <dbReference type="EMBL" id="CCF76065.2"/>
    </source>
</evidence>
<dbReference type="Gene3D" id="3.50.7.10">
    <property type="entry name" value="GroEL"/>
    <property type="match status" value="1"/>
</dbReference>
<evidence type="ECO:0000313" key="12">
    <source>
        <dbReference type="Proteomes" id="UP000002899"/>
    </source>
</evidence>
<evidence type="ECO:0000256" key="6">
    <source>
        <dbReference type="ARBA" id="ARBA00022840"/>
    </source>
</evidence>
<feature type="region of interest" description="Disordered" evidence="10">
    <location>
        <begin position="532"/>
        <end position="553"/>
    </location>
</feature>
<evidence type="ECO:0000256" key="9">
    <source>
        <dbReference type="RuleBase" id="RU004191"/>
    </source>
</evidence>
<keyword evidence="7 8" id="KW-0143">Chaperone</keyword>
<dbReference type="InterPro" id="IPR002194">
    <property type="entry name" value="Chaperonin_TCP-1_CS"/>
</dbReference>
<reference evidence="11 12" key="2">
    <citation type="journal article" date="2013" name="PLoS ONE">
        <title>Whole genome mapping and re-organization of the nuclear and mitochondrial genomes of Babesia microti isolates.</title>
        <authorList>
            <person name="Cornillot E."/>
            <person name="Dassouli A."/>
            <person name="Garg A."/>
            <person name="Pachikara N."/>
            <person name="Randazzo S."/>
            <person name="Depoix D."/>
            <person name="Carcy B."/>
            <person name="Delbecq S."/>
            <person name="Frutos R."/>
            <person name="Silva J.C."/>
            <person name="Sutton R."/>
            <person name="Krause P.J."/>
            <person name="Mamoun C.B."/>
        </authorList>
    </citation>
    <scope>NUCLEOTIDE SEQUENCE [LARGE SCALE GENOMIC DNA]</scope>
    <source>
        <strain evidence="11 12">RI</strain>
    </source>
</reference>
<dbReference type="PROSITE" id="PS00750">
    <property type="entry name" value="TCP1_1"/>
    <property type="match status" value="1"/>
</dbReference>
<dbReference type="NCBIfam" id="TIGR02344">
    <property type="entry name" value="chap_CCT_gamma"/>
    <property type="match status" value="1"/>
</dbReference>